<keyword evidence="3" id="KW-0238">DNA-binding</keyword>
<evidence type="ECO:0000313" key="4">
    <source>
        <dbReference type="EMBL" id="CAL6050756.1"/>
    </source>
</evidence>
<protein>
    <submittedName>
        <fullName evidence="3">Myb-like DNA-binding domain-containing protein</fullName>
    </submittedName>
    <submittedName>
        <fullName evidence="4">Myb-like_DNA-binding domain-containing protein</fullName>
    </submittedName>
</protein>
<comment type="caution">
    <text evidence="3">The sequence shown here is derived from an EMBL/GenBank/DDBJ whole genome shotgun (WGS) entry which is preliminary data.</text>
</comment>
<name>A0AA86URU9_9EUKA</name>
<dbReference type="InterPro" id="IPR009057">
    <property type="entry name" value="Homeodomain-like_sf"/>
</dbReference>
<dbReference type="InterPro" id="IPR001005">
    <property type="entry name" value="SANT/Myb"/>
</dbReference>
<keyword evidence="5" id="KW-1185">Reference proteome</keyword>
<sequence>MSVKRNNHKWTEQETVLLYKIVVGSDRNWRIVERVFPNFTLLQLQNKFTFLEQQYKIKSSGNEQYFLKSCSEEINRASKSLLSIYNQESLKTQKEPENTVKEESSEQKERSYHHWTREETLLLYKTVHKNIGNWKEVMKVFPQFSLLQIQNKYVMIQKQFKLRMRNKEESQDFVLSDDTLQMLLDLISKKE</sequence>
<evidence type="ECO:0000259" key="2">
    <source>
        <dbReference type="SMART" id="SM00717"/>
    </source>
</evidence>
<organism evidence="3">
    <name type="scientific">Hexamita inflata</name>
    <dbReference type="NCBI Taxonomy" id="28002"/>
    <lineage>
        <taxon>Eukaryota</taxon>
        <taxon>Metamonada</taxon>
        <taxon>Diplomonadida</taxon>
        <taxon>Hexamitidae</taxon>
        <taxon>Hexamitinae</taxon>
        <taxon>Hexamita</taxon>
    </lineage>
</organism>
<gene>
    <name evidence="4" type="ORF">HINF_LOCUS44043</name>
    <name evidence="3" type="ORF">HINF_LOCUS56865</name>
</gene>
<evidence type="ECO:0000313" key="3">
    <source>
        <dbReference type="EMBL" id="CAI9969220.1"/>
    </source>
</evidence>
<dbReference type="EMBL" id="CATOUU010001054">
    <property type="protein sequence ID" value="CAI9969220.1"/>
    <property type="molecule type" value="Genomic_DNA"/>
</dbReference>
<dbReference type="SUPFAM" id="SSF46689">
    <property type="entry name" value="Homeodomain-like"/>
    <property type="match status" value="2"/>
</dbReference>
<dbReference type="GO" id="GO:0003677">
    <property type="term" value="F:DNA binding"/>
    <property type="evidence" value="ECO:0007669"/>
    <property type="project" value="UniProtKB-KW"/>
</dbReference>
<evidence type="ECO:0000256" key="1">
    <source>
        <dbReference type="SAM" id="MobiDB-lite"/>
    </source>
</evidence>
<accession>A0AA86URU9</accession>
<dbReference type="SMART" id="SM00717">
    <property type="entry name" value="SANT"/>
    <property type="match status" value="2"/>
</dbReference>
<dbReference type="Proteomes" id="UP001642409">
    <property type="component" value="Unassembled WGS sequence"/>
</dbReference>
<reference evidence="4 5" key="2">
    <citation type="submission" date="2024-07" db="EMBL/GenBank/DDBJ databases">
        <authorList>
            <person name="Akdeniz Z."/>
        </authorList>
    </citation>
    <scope>NUCLEOTIDE SEQUENCE [LARGE SCALE GENOMIC DNA]</scope>
</reference>
<reference evidence="3" key="1">
    <citation type="submission" date="2023-06" db="EMBL/GenBank/DDBJ databases">
        <authorList>
            <person name="Kurt Z."/>
        </authorList>
    </citation>
    <scope>NUCLEOTIDE SEQUENCE</scope>
</reference>
<dbReference type="AlphaFoldDB" id="A0AA86URU9"/>
<dbReference type="EMBL" id="CAXDID020000185">
    <property type="protein sequence ID" value="CAL6050756.1"/>
    <property type="molecule type" value="Genomic_DNA"/>
</dbReference>
<feature type="domain" description="Myb-like" evidence="2">
    <location>
        <begin position="6"/>
        <end position="54"/>
    </location>
</feature>
<evidence type="ECO:0000313" key="5">
    <source>
        <dbReference type="Proteomes" id="UP001642409"/>
    </source>
</evidence>
<feature type="region of interest" description="Disordered" evidence="1">
    <location>
        <begin position="92"/>
        <end position="112"/>
    </location>
</feature>
<proteinExistence type="predicted"/>
<feature type="domain" description="Myb-like" evidence="2">
    <location>
        <begin position="111"/>
        <end position="159"/>
    </location>
</feature>